<dbReference type="InterPro" id="IPR006076">
    <property type="entry name" value="FAD-dep_OxRdtase"/>
</dbReference>
<dbReference type="Proteomes" id="UP000275571">
    <property type="component" value="Chromosome"/>
</dbReference>
<sequence>MEFEFAVIGGGIAGSTLTYELLKRKKSVILFDNEDEKATTVAGGLINPIMGRKMNLAWREPEIFKFAIQYYKDIEKNINCSFLEEKPIFRPFTTKTQKEELILKIKKDKTIQNFILSIINEKIHDCSIDNDGGMLIKGAVINTNLYIEILRKYFIKNNAYIKAEINEEAIQINDQSFQINAFKFKKLIFTRGYKETTTNLFSYLPFKPAKGEILILEIKGLNLREVYNRHVSLIPLQDNKFYLGGTYEWENLDTSTNEWAKEELIHKLKKITNLSYKIIQHKAHIRPSTLDREPFLGEHPKYKNIFILNGLGTRGISMTPYLSQSILNYIERKISLPSYYDISRYSRFYQETNNFICNISKFRKK</sequence>
<feature type="domain" description="FAD dependent oxidoreductase" evidence="1">
    <location>
        <begin position="5"/>
        <end position="322"/>
    </location>
</feature>
<keyword evidence="3" id="KW-1185">Reference proteome</keyword>
<accession>A0A386PNJ8</accession>
<dbReference type="Gene3D" id="3.30.9.10">
    <property type="entry name" value="D-Amino Acid Oxidase, subunit A, domain 2"/>
    <property type="match status" value="1"/>
</dbReference>
<dbReference type="OrthoDB" id="9794226at2"/>
<gene>
    <name evidence="2" type="ORF">DB313_03965</name>
</gene>
<reference evidence="2 3" key="1">
    <citation type="journal article" date="2018" name="Infect. Genet. Evol.">
        <title>Genome-wide analysis of Borrelia turcica and 'Candidatus Borrelia tachyglossi' shows relapsing fever-like genomes with unique genomic links to Lyme disease Borrelia.</title>
        <authorList>
            <person name="Gofton A.W."/>
            <person name="Margos G."/>
            <person name="Fingerle V."/>
            <person name="Hepner S."/>
            <person name="Loh S.M."/>
            <person name="Ryan U."/>
            <person name="Irwin P."/>
            <person name="Oskam C.L."/>
        </authorList>
    </citation>
    <scope>NUCLEOTIDE SEQUENCE [LARGE SCALE GENOMIC DNA]</scope>
    <source>
        <strain evidence="2 3">IST7</strain>
    </source>
</reference>
<evidence type="ECO:0000313" key="3">
    <source>
        <dbReference type="Proteomes" id="UP000275571"/>
    </source>
</evidence>
<dbReference type="Pfam" id="PF01266">
    <property type="entry name" value="DAO"/>
    <property type="match status" value="1"/>
</dbReference>
<organism evidence="2 3">
    <name type="scientific">Borrelia turcica IST7</name>
    <dbReference type="NCBI Taxonomy" id="1104446"/>
    <lineage>
        <taxon>Bacteria</taxon>
        <taxon>Pseudomonadati</taxon>
        <taxon>Spirochaetota</taxon>
        <taxon>Spirochaetia</taxon>
        <taxon>Spirochaetales</taxon>
        <taxon>Borreliaceae</taxon>
        <taxon>Borrelia</taxon>
    </lineage>
</organism>
<dbReference type="SUPFAM" id="SSF51905">
    <property type="entry name" value="FAD/NAD(P)-binding domain"/>
    <property type="match status" value="1"/>
</dbReference>
<dbReference type="KEGG" id="btur:DB313_03965"/>
<dbReference type="GO" id="GO:0005737">
    <property type="term" value="C:cytoplasm"/>
    <property type="evidence" value="ECO:0007669"/>
    <property type="project" value="TreeGrafter"/>
</dbReference>
<dbReference type="InterPro" id="IPR036188">
    <property type="entry name" value="FAD/NAD-bd_sf"/>
</dbReference>
<dbReference type="EMBL" id="CP028884">
    <property type="protein sequence ID" value="AYE36603.1"/>
    <property type="molecule type" value="Genomic_DNA"/>
</dbReference>
<dbReference type="AlphaFoldDB" id="A0A386PNJ8"/>
<dbReference type="Gene3D" id="3.50.50.60">
    <property type="entry name" value="FAD/NAD(P)-binding domain"/>
    <property type="match status" value="1"/>
</dbReference>
<dbReference type="RefSeq" id="WP_120104523.1">
    <property type="nucleotide sequence ID" value="NZ_CP028884.1"/>
</dbReference>
<name>A0A386PNJ8_9SPIR</name>
<evidence type="ECO:0000259" key="1">
    <source>
        <dbReference type="Pfam" id="PF01266"/>
    </source>
</evidence>
<dbReference type="PANTHER" id="PTHR13847">
    <property type="entry name" value="SARCOSINE DEHYDROGENASE-RELATED"/>
    <property type="match status" value="1"/>
</dbReference>
<evidence type="ECO:0000313" key="2">
    <source>
        <dbReference type="EMBL" id="AYE36603.1"/>
    </source>
</evidence>
<protein>
    <submittedName>
        <fullName evidence="2">FAD-dependent oxidoreductase</fullName>
    </submittedName>
</protein>
<proteinExistence type="predicted"/>